<dbReference type="EMBL" id="UYRV01026914">
    <property type="protein sequence ID" value="VDK80083.1"/>
    <property type="molecule type" value="Genomic_DNA"/>
</dbReference>
<sequence length="227" mass="25463">MIARFVRRRKMQGLTDVADFQKAFPGFGEAVFKRIKMANEKHRLHGAKAGGAQHALEAGGRKLSQATSAIKRYPRLPQLPLRAPGIVRPTHASVTKLRMFKYTQRHGARGLFRQPPSSAPPQKPSAVSSYMFRIADIVYFKYFQPLPEPPQQQHVGTPQITQQHPNVVPQAVSIIFSKSFVYPTLKAASRQIWTYGGPYVKSDLRTLRHCPNGSSDVHSPPRYSPPN</sequence>
<evidence type="ECO:0000313" key="2">
    <source>
        <dbReference type="Proteomes" id="UP000271889"/>
    </source>
</evidence>
<dbReference type="OrthoDB" id="361039at2759"/>
<organism evidence="1 2">
    <name type="scientific">Cylicostephanus goldi</name>
    <name type="common">Nematode worm</name>
    <dbReference type="NCBI Taxonomy" id="71465"/>
    <lineage>
        <taxon>Eukaryota</taxon>
        <taxon>Metazoa</taxon>
        <taxon>Ecdysozoa</taxon>
        <taxon>Nematoda</taxon>
        <taxon>Chromadorea</taxon>
        <taxon>Rhabditida</taxon>
        <taxon>Rhabditina</taxon>
        <taxon>Rhabditomorpha</taxon>
        <taxon>Strongyloidea</taxon>
        <taxon>Strongylidae</taxon>
        <taxon>Cylicostephanus</taxon>
    </lineage>
</organism>
<protein>
    <submittedName>
        <fullName evidence="1">Uncharacterized protein</fullName>
    </submittedName>
</protein>
<name>A0A3P6TAX5_CYLGO</name>
<proteinExistence type="predicted"/>
<accession>A0A3P6TAX5</accession>
<evidence type="ECO:0000313" key="1">
    <source>
        <dbReference type="EMBL" id="VDK80083.1"/>
    </source>
</evidence>
<dbReference type="Proteomes" id="UP000271889">
    <property type="component" value="Unassembled WGS sequence"/>
</dbReference>
<dbReference type="AlphaFoldDB" id="A0A3P6TAX5"/>
<reference evidence="1 2" key="1">
    <citation type="submission" date="2018-11" db="EMBL/GenBank/DDBJ databases">
        <authorList>
            <consortium name="Pathogen Informatics"/>
        </authorList>
    </citation>
    <scope>NUCLEOTIDE SEQUENCE [LARGE SCALE GENOMIC DNA]</scope>
</reference>
<gene>
    <name evidence="1" type="ORF">CGOC_LOCUS7655</name>
</gene>
<keyword evidence="2" id="KW-1185">Reference proteome</keyword>